<dbReference type="AlphaFoldDB" id="A0A6G1KBX7"/>
<dbReference type="Proteomes" id="UP000799428">
    <property type="component" value="Unassembled WGS sequence"/>
</dbReference>
<keyword evidence="2" id="KW-1185">Reference proteome</keyword>
<organism evidence="1 2">
    <name type="scientific">Pleomassaria siparia CBS 279.74</name>
    <dbReference type="NCBI Taxonomy" id="1314801"/>
    <lineage>
        <taxon>Eukaryota</taxon>
        <taxon>Fungi</taxon>
        <taxon>Dikarya</taxon>
        <taxon>Ascomycota</taxon>
        <taxon>Pezizomycotina</taxon>
        <taxon>Dothideomycetes</taxon>
        <taxon>Pleosporomycetidae</taxon>
        <taxon>Pleosporales</taxon>
        <taxon>Pleomassariaceae</taxon>
        <taxon>Pleomassaria</taxon>
    </lineage>
</organism>
<reference evidence="1" key="1">
    <citation type="journal article" date="2020" name="Stud. Mycol.">
        <title>101 Dothideomycetes genomes: a test case for predicting lifestyles and emergence of pathogens.</title>
        <authorList>
            <person name="Haridas S."/>
            <person name="Albert R."/>
            <person name="Binder M."/>
            <person name="Bloem J."/>
            <person name="Labutti K."/>
            <person name="Salamov A."/>
            <person name="Andreopoulos B."/>
            <person name="Baker S."/>
            <person name="Barry K."/>
            <person name="Bills G."/>
            <person name="Bluhm B."/>
            <person name="Cannon C."/>
            <person name="Castanera R."/>
            <person name="Culley D."/>
            <person name="Daum C."/>
            <person name="Ezra D."/>
            <person name="Gonzalez J."/>
            <person name="Henrissat B."/>
            <person name="Kuo A."/>
            <person name="Liang C."/>
            <person name="Lipzen A."/>
            <person name="Lutzoni F."/>
            <person name="Magnuson J."/>
            <person name="Mondo S."/>
            <person name="Nolan M."/>
            <person name="Ohm R."/>
            <person name="Pangilinan J."/>
            <person name="Park H.-J."/>
            <person name="Ramirez L."/>
            <person name="Alfaro M."/>
            <person name="Sun H."/>
            <person name="Tritt A."/>
            <person name="Yoshinaga Y."/>
            <person name="Zwiers L.-H."/>
            <person name="Turgeon B."/>
            <person name="Goodwin S."/>
            <person name="Spatafora J."/>
            <person name="Crous P."/>
            <person name="Grigoriev I."/>
        </authorList>
    </citation>
    <scope>NUCLEOTIDE SEQUENCE</scope>
    <source>
        <strain evidence="1">CBS 279.74</strain>
    </source>
</reference>
<name>A0A6G1KBX7_9PLEO</name>
<accession>A0A6G1KBX7</accession>
<sequence>MGGLCRLLVGGFDCFPIVDHIWIGRVVVHAGRWIDRVVVRRFIPITCHRIVDMFGATELGVLVMPLGRKLDAVDFGGFDQVPLRDVFVRSRGRKGHVAGAALLACHYGRWWNESTSQGVGCMYVDVVVEILGLKYWGRKIFSVGEHSESESRAYCKQSRAAGELGSYHSVRLCSGVKKQGITITSCVLMRVMASAISVSSSITPAFLKTVV</sequence>
<gene>
    <name evidence="1" type="ORF">K504DRAFT_525332</name>
</gene>
<evidence type="ECO:0000313" key="2">
    <source>
        <dbReference type="Proteomes" id="UP000799428"/>
    </source>
</evidence>
<evidence type="ECO:0000313" key="1">
    <source>
        <dbReference type="EMBL" id="KAF2710366.1"/>
    </source>
</evidence>
<protein>
    <submittedName>
        <fullName evidence="1">Uncharacterized protein</fullName>
    </submittedName>
</protein>
<proteinExistence type="predicted"/>
<dbReference type="EMBL" id="MU005769">
    <property type="protein sequence ID" value="KAF2710366.1"/>
    <property type="molecule type" value="Genomic_DNA"/>
</dbReference>